<reference evidence="1" key="1">
    <citation type="submission" date="2018-11" db="EMBL/GenBank/DDBJ databases">
        <authorList>
            <consortium name="Genoscope - CEA"/>
            <person name="William W."/>
        </authorList>
    </citation>
    <scope>NUCLEOTIDE SEQUENCE</scope>
</reference>
<gene>
    <name evidence="1" type="ORF">BOLC6T35624H</name>
</gene>
<accession>A0A3P6GKB3</accession>
<dbReference type="EMBL" id="LR031880">
    <property type="protein sequence ID" value="VDD60171.1"/>
    <property type="molecule type" value="Genomic_DNA"/>
</dbReference>
<sequence>MGTLKKSPKSELWTEEVARGRLLLLSCATQVWKSEPPSFLSRSTPSFVESKGVYVIFESASDLEAELSKLGIEKVDKPCKEAAQGRLMIWRRRLSKSPTSLRFSISTRQNKYDVVDNNLNSVFARLRSITNQYNRGSTCYCQIDSDIGLVWDQTRIHQNQLLYLLMPLLLSSQQKYEIVKKEPILVSLLLPLQMLQEALLIFISPSLD</sequence>
<name>A0A3P6GKB3_BRAOL</name>
<protein>
    <submittedName>
        <fullName evidence="1">Uncharacterized protein</fullName>
    </submittedName>
</protein>
<proteinExistence type="predicted"/>
<dbReference type="AlphaFoldDB" id="A0A3P6GKB3"/>
<organism evidence="1">
    <name type="scientific">Brassica oleracea</name>
    <name type="common">Wild cabbage</name>
    <dbReference type="NCBI Taxonomy" id="3712"/>
    <lineage>
        <taxon>Eukaryota</taxon>
        <taxon>Viridiplantae</taxon>
        <taxon>Streptophyta</taxon>
        <taxon>Embryophyta</taxon>
        <taxon>Tracheophyta</taxon>
        <taxon>Spermatophyta</taxon>
        <taxon>Magnoliopsida</taxon>
        <taxon>eudicotyledons</taxon>
        <taxon>Gunneridae</taxon>
        <taxon>Pentapetalae</taxon>
        <taxon>rosids</taxon>
        <taxon>malvids</taxon>
        <taxon>Brassicales</taxon>
        <taxon>Brassicaceae</taxon>
        <taxon>Brassiceae</taxon>
        <taxon>Brassica</taxon>
    </lineage>
</organism>
<evidence type="ECO:0000313" key="1">
    <source>
        <dbReference type="EMBL" id="VDD60171.1"/>
    </source>
</evidence>